<evidence type="ECO:0000259" key="2">
    <source>
        <dbReference type="Pfam" id="PF03432"/>
    </source>
</evidence>
<dbReference type="Proteomes" id="UP000183053">
    <property type="component" value="Unassembled WGS sequence"/>
</dbReference>
<feature type="domain" description="MobA/VirD2-like nuclease" evidence="2">
    <location>
        <begin position="83"/>
        <end position="223"/>
    </location>
</feature>
<organism evidence="3 4">
    <name type="scientific">Tsukamurella pulmonis</name>
    <dbReference type="NCBI Taxonomy" id="47312"/>
    <lineage>
        <taxon>Bacteria</taxon>
        <taxon>Bacillati</taxon>
        <taxon>Actinomycetota</taxon>
        <taxon>Actinomycetes</taxon>
        <taxon>Mycobacteriales</taxon>
        <taxon>Tsukamurellaceae</taxon>
        <taxon>Tsukamurella</taxon>
    </lineage>
</organism>
<reference evidence="4" key="1">
    <citation type="submission" date="2016-10" db="EMBL/GenBank/DDBJ databases">
        <authorList>
            <person name="Varghese N."/>
            <person name="Submissions S."/>
        </authorList>
    </citation>
    <scope>NUCLEOTIDE SEQUENCE [LARGE SCALE GENOMIC DNA]</scope>
    <source>
        <strain evidence="4">DSM 44142</strain>
    </source>
</reference>
<keyword evidence="4" id="KW-1185">Reference proteome</keyword>
<evidence type="ECO:0000313" key="4">
    <source>
        <dbReference type="Proteomes" id="UP000183053"/>
    </source>
</evidence>
<evidence type="ECO:0000313" key="3">
    <source>
        <dbReference type="EMBL" id="SDQ35993.1"/>
    </source>
</evidence>
<accession>A0A1H1A8K3</accession>
<feature type="region of interest" description="Disordered" evidence="1">
    <location>
        <begin position="344"/>
        <end position="436"/>
    </location>
</feature>
<proteinExistence type="predicted"/>
<dbReference type="OrthoDB" id="4382201at2"/>
<dbReference type="Pfam" id="PF03432">
    <property type="entry name" value="Relaxase"/>
    <property type="match status" value="1"/>
</dbReference>
<feature type="compositionally biased region" description="Basic and acidic residues" evidence="1">
    <location>
        <begin position="635"/>
        <end position="646"/>
    </location>
</feature>
<dbReference type="EMBL" id="FNLF01000002">
    <property type="protein sequence ID" value="SDQ35993.1"/>
    <property type="molecule type" value="Genomic_DNA"/>
</dbReference>
<dbReference type="AlphaFoldDB" id="A0A1H1A8K3"/>
<dbReference type="STRING" id="47312.SAMN04489765_0105"/>
<dbReference type="InterPro" id="IPR005094">
    <property type="entry name" value="Endonuclease_MobA/VirD2"/>
</dbReference>
<gene>
    <name evidence="3" type="ORF">SAMN04489765_0105</name>
</gene>
<sequence length="646" mass="70252">MRAKITRGSYMAGLIYYLQGPGKFNEHSNPHVVAGSGSLERFALPMEDGKPRVLTREDATVIAAQLDEPHDAHGVKVGWTDPKKKRAEEQAKNMLPGTTAAEKKAWVRSQSFFPDAYVWQCSLSLHPDEAALGPEKWGAIAREFMRDMGFDTETDAPVNWIAIHHGTSKNGNDHIHIGADLVRADGSRVDLFWERDPNNPKNKIGDGPRSSRIVQEIEKRHGLRIDRDPGAVSPSYHHAEVKVAEELYGRSEPVKLELMRRVRAYSTAARDEADFVDRLAADDSMLLRPYIKEGRVAGYSVALMPAGAGKVERLAVADIAWYSGTNLSRDLGLGQLRRGWGEDVAGESRARRRWNAVTDNPDRATREARAAIEERASVGTGQGTADAQPSASAAPPPAPRARRALPYQVGAAEAAPKHAAEPDPLPEPDPTAAHSQLDRARSELAGFTDYIRALPADDPELIGRASAMTAGVFAAWSITVEREQPGPLARSCNTIARSAGRKYEHARPSLGRRSSPATAAAMLMMVSSHQDSALAWAVVMQQLLAAVSALADAHQAAGNAAAAARLTELQRERVEDLRARTVGLQLVPAAAPRRWISDDALAAATVPPQPTPTTTPGPQRPHEHSPRRPMPYQRPSDDRRGGGHER</sequence>
<feature type="compositionally biased region" description="Pro residues" evidence="1">
    <location>
        <begin position="607"/>
        <end position="619"/>
    </location>
</feature>
<protein>
    <recommendedName>
        <fullName evidence="2">MobA/VirD2-like nuclease domain-containing protein</fullName>
    </recommendedName>
</protein>
<dbReference type="RefSeq" id="WP_139184112.1">
    <property type="nucleotide sequence ID" value="NZ_FNLF01000002.1"/>
</dbReference>
<feature type="region of interest" description="Disordered" evidence="1">
    <location>
        <begin position="600"/>
        <end position="646"/>
    </location>
</feature>
<evidence type="ECO:0000256" key="1">
    <source>
        <dbReference type="SAM" id="MobiDB-lite"/>
    </source>
</evidence>
<name>A0A1H1A8K3_9ACTN</name>
<feature type="compositionally biased region" description="Basic and acidic residues" evidence="1">
    <location>
        <begin position="360"/>
        <end position="376"/>
    </location>
</feature>